<dbReference type="PANTHER" id="PTHR35848">
    <property type="entry name" value="OXALATE-BINDING PROTEIN"/>
    <property type="match status" value="1"/>
</dbReference>
<dbReference type="InterPro" id="IPR013096">
    <property type="entry name" value="Cupin_2"/>
</dbReference>
<dbReference type="Gene3D" id="2.60.120.10">
    <property type="entry name" value="Jelly Rolls"/>
    <property type="match status" value="1"/>
</dbReference>
<accession>A0ABX1CQP9</accession>
<evidence type="ECO:0000256" key="1">
    <source>
        <dbReference type="ARBA" id="ARBA00022723"/>
    </source>
</evidence>
<keyword evidence="1" id="KW-0479">Metal-binding</keyword>
<sequence length="159" mass="17043">MHDTEPPTPVALVAQQAPGRGSTNYPPEFAAKVRGRFKRPLGDAFGLNGFGVNLTTLEPGSQSSVMHRHTVQDEFVFVVSGELVLRHEGGEATLSAGTCAGFPAGGRAHCLVNRSDAPATYLEIGDRRPGDTADYPEDDLVAVNVDGRWTYTRKDGSPY</sequence>
<dbReference type="Pfam" id="PF07883">
    <property type="entry name" value="Cupin_2"/>
    <property type="match status" value="1"/>
</dbReference>
<gene>
    <name evidence="3" type="ORF">HBH26_16995</name>
</gene>
<evidence type="ECO:0000313" key="4">
    <source>
        <dbReference type="Proteomes" id="UP000732399"/>
    </source>
</evidence>
<evidence type="ECO:0000313" key="3">
    <source>
        <dbReference type="EMBL" id="NJR80280.1"/>
    </source>
</evidence>
<dbReference type="CDD" id="cd02224">
    <property type="entry name" value="cupin_SPO2919-like"/>
    <property type="match status" value="1"/>
</dbReference>
<keyword evidence="4" id="KW-1185">Reference proteome</keyword>
<comment type="caution">
    <text evidence="3">The sequence shown here is derived from an EMBL/GenBank/DDBJ whole genome shotgun (WGS) entry which is preliminary data.</text>
</comment>
<dbReference type="SUPFAM" id="SSF51182">
    <property type="entry name" value="RmlC-like cupins"/>
    <property type="match status" value="1"/>
</dbReference>
<organism evidence="3 4">
    <name type="scientific">Sphingomonas corticis</name>
    <dbReference type="NCBI Taxonomy" id="2722791"/>
    <lineage>
        <taxon>Bacteria</taxon>
        <taxon>Pseudomonadati</taxon>
        <taxon>Pseudomonadota</taxon>
        <taxon>Alphaproteobacteria</taxon>
        <taxon>Sphingomonadales</taxon>
        <taxon>Sphingomonadaceae</taxon>
        <taxon>Sphingomonas</taxon>
    </lineage>
</organism>
<dbReference type="RefSeq" id="WP_168135838.1">
    <property type="nucleotide sequence ID" value="NZ_JAAVJH010000015.1"/>
</dbReference>
<feature type="domain" description="Cupin type-2" evidence="2">
    <location>
        <begin position="54"/>
        <end position="124"/>
    </location>
</feature>
<proteinExistence type="predicted"/>
<evidence type="ECO:0000259" key="2">
    <source>
        <dbReference type="Pfam" id="PF07883"/>
    </source>
</evidence>
<dbReference type="Proteomes" id="UP000732399">
    <property type="component" value="Unassembled WGS sequence"/>
</dbReference>
<protein>
    <submittedName>
        <fullName evidence="3">Cupin domain-containing protein</fullName>
    </submittedName>
</protein>
<dbReference type="InterPro" id="IPR014710">
    <property type="entry name" value="RmlC-like_jellyroll"/>
</dbReference>
<dbReference type="PANTHER" id="PTHR35848:SF9">
    <property type="entry name" value="SLL1358 PROTEIN"/>
    <property type="match status" value="1"/>
</dbReference>
<dbReference type="InterPro" id="IPR011051">
    <property type="entry name" value="RmlC_Cupin_sf"/>
</dbReference>
<name>A0ABX1CQP9_9SPHN</name>
<dbReference type="InterPro" id="IPR051610">
    <property type="entry name" value="GPI/OXD"/>
</dbReference>
<dbReference type="EMBL" id="JAAVJH010000015">
    <property type="protein sequence ID" value="NJR80280.1"/>
    <property type="molecule type" value="Genomic_DNA"/>
</dbReference>
<reference evidence="3 4" key="1">
    <citation type="submission" date="2020-03" db="EMBL/GenBank/DDBJ databases">
        <authorList>
            <person name="Wang L."/>
            <person name="He N."/>
            <person name="Li Y."/>
            <person name="Fang Y."/>
            <person name="Zhang F."/>
        </authorList>
    </citation>
    <scope>NUCLEOTIDE SEQUENCE [LARGE SCALE GENOMIC DNA]</scope>
    <source>
        <strain evidence="3 4">36D10-4-7</strain>
    </source>
</reference>